<dbReference type="InterPro" id="IPR036691">
    <property type="entry name" value="Endo/exonu/phosph_ase_sf"/>
</dbReference>
<evidence type="ECO:0000256" key="2">
    <source>
        <dbReference type="SAM" id="SignalP"/>
    </source>
</evidence>
<dbReference type="RefSeq" id="WP_140621951.1">
    <property type="nucleotide sequence ID" value="NZ_VFRQ01000006.1"/>
</dbReference>
<proteinExistence type="predicted"/>
<dbReference type="Pfam" id="PF13205">
    <property type="entry name" value="Big_5"/>
    <property type="match status" value="1"/>
</dbReference>
<evidence type="ECO:0000313" key="6">
    <source>
        <dbReference type="Proteomes" id="UP000316727"/>
    </source>
</evidence>
<gene>
    <name evidence="5" type="ORF">FJM65_12925</name>
</gene>
<reference evidence="5 6" key="1">
    <citation type="submission" date="2019-06" db="EMBL/GenBank/DDBJ databases">
        <title>A novel bacterium of genus Pontibacter, isolated from marine sediment.</title>
        <authorList>
            <person name="Huang H."/>
            <person name="Mo K."/>
            <person name="Hu Y."/>
        </authorList>
    </citation>
    <scope>NUCLEOTIDE SEQUENCE [LARGE SCALE GENOMIC DNA]</scope>
    <source>
        <strain evidence="5 6">HB172049</strain>
    </source>
</reference>
<accession>A0A501W2Z0</accession>
<dbReference type="AlphaFoldDB" id="A0A501W2Z0"/>
<dbReference type="SUPFAM" id="SSF56219">
    <property type="entry name" value="DNase I-like"/>
    <property type="match status" value="1"/>
</dbReference>
<dbReference type="NCBIfam" id="NF038128">
    <property type="entry name" value="choice_anch_J"/>
    <property type="match status" value="1"/>
</dbReference>
<keyword evidence="6" id="KW-1185">Reference proteome</keyword>
<dbReference type="InterPro" id="IPR032812">
    <property type="entry name" value="SbsA_Ig"/>
</dbReference>
<keyword evidence="1 2" id="KW-0732">Signal</keyword>
<dbReference type="InterPro" id="IPR026444">
    <property type="entry name" value="Secre_tail"/>
</dbReference>
<comment type="caution">
    <text evidence="5">The sequence shown here is derived from an EMBL/GenBank/DDBJ whole genome shotgun (WGS) entry which is preliminary data.</text>
</comment>
<evidence type="ECO:0000259" key="3">
    <source>
        <dbReference type="Pfam" id="PF03372"/>
    </source>
</evidence>
<feature type="chain" id="PRO_5021487127" evidence="2">
    <location>
        <begin position="27"/>
        <end position="1018"/>
    </location>
</feature>
<protein>
    <submittedName>
        <fullName evidence="5">T9SS type A sorting domain-containing protein</fullName>
    </submittedName>
</protein>
<dbReference type="InterPro" id="IPR005135">
    <property type="entry name" value="Endo/exonuclease/phosphatase"/>
</dbReference>
<dbReference type="NCBIfam" id="TIGR04183">
    <property type="entry name" value="Por_Secre_tail"/>
    <property type="match status" value="1"/>
</dbReference>
<evidence type="ECO:0000256" key="1">
    <source>
        <dbReference type="ARBA" id="ARBA00022729"/>
    </source>
</evidence>
<feature type="domain" description="SbsA Ig-like" evidence="4">
    <location>
        <begin position="234"/>
        <end position="343"/>
    </location>
</feature>
<feature type="domain" description="Endonuclease/exonuclease/phosphatase" evidence="3">
    <location>
        <begin position="633"/>
        <end position="905"/>
    </location>
</feature>
<dbReference type="GO" id="GO:0003824">
    <property type="term" value="F:catalytic activity"/>
    <property type="evidence" value="ECO:0007669"/>
    <property type="project" value="InterPro"/>
</dbReference>
<dbReference type="Gene3D" id="2.60.120.260">
    <property type="entry name" value="Galactose-binding domain-like"/>
    <property type="match status" value="1"/>
</dbReference>
<evidence type="ECO:0000313" key="5">
    <source>
        <dbReference type="EMBL" id="TPE43648.1"/>
    </source>
</evidence>
<dbReference type="OrthoDB" id="5500612at2"/>
<dbReference type="Proteomes" id="UP000316727">
    <property type="component" value="Unassembled WGS sequence"/>
</dbReference>
<evidence type="ECO:0000259" key="4">
    <source>
        <dbReference type="Pfam" id="PF13205"/>
    </source>
</evidence>
<organism evidence="5 6">
    <name type="scientific">Pontibacter mangrovi</name>
    <dbReference type="NCBI Taxonomy" id="2589816"/>
    <lineage>
        <taxon>Bacteria</taxon>
        <taxon>Pseudomonadati</taxon>
        <taxon>Bacteroidota</taxon>
        <taxon>Cytophagia</taxon>
        <taxon>Cytophagales</taxon>
        <taxon>Hymenobacteraceae</taxon>
        <taxon>Pontibacter</taxon>
    </lineage>
</organism>
<feature type="signal peptide" evidence="2">
    <location>
        <begin position="1"/>
        <end position="26"/>
    </location>
</feature>
<name>A0A501W2Z0_9BACT</name>
<dbReference type="EMBL" id="VFRQ01000006">
    <property type="protein sequence ID" value="TPE43648.1"/>
    <property type="molecule type" value="Genomic_DNA"/>
</dbReference>
<sequence length="1018" mass="109439">MIKPLQKLGAVVLGGFMLLGSQQTLAQSNPAVQSLPYEQNFEGMGETGTDLPAGIVAWLTGASNTKEKAEGAVPSADAPIKLSSGFQSSGSSVYHQRAGGNSQLYVQLTGNADNGSNQLATAINTTGAEYVTVKYTVELLNDQPRSAGVSLQFRNGNAGAWTTVEASDYTSKAKELNSKEEFAVSLPAVAAGQELVQLRWITYENQESGVSGPRDGVGIDNISIYSDATGAPVDESAPVLVQLSPAHAAEGVSINSSPVLTFDETVYASETGAITITNTATGETTVINTNDTDKVSLSGGTVTITYTWQPETSYSISLSEGAFTDAAGNAIAALSADNWAFVTQGTAVPVADLYTENFDDCPAEGSTALAGSWMHYSVTGDETWACSEFGADNTFGVQMNGYNSGAKQNEDWLISLAYNLQDFSLPVLSVSYLTKFSGEGLLVKVSTDYSGTGDPGAATWTDLITLDSDNSDSWKSLQDINLEAYKSEGTHVAFVYYSTTQAAARWTLDNFKIENASSILSVSALNFNFGTVAVGEASEAEPFTFSAVGFEEDLVVTAPEGFELSKDMAAYSQSLTYTSGEASAQNTVYVRFKPATAAVFAGAVHFKSGEALDAEKGMLHGSSLNFDNTLDVATWNLEWFGSTANGPGNEEQQYANAKKVISELNADIVAVQEIVDEDKVRQLAEELGYKYESIENEWLYSNAQHTGVLYRPEILKVRKEKLLLSKLYADIKAGRTTLDGYPANSSTFWASGRLPYLVQFEATVNGVRQYINIVNIHAKANSGDDITQYDRRKYDVQVLKDSLDAQYADANLIMLGDFNDDIDESVVAGAGASSYKVFVDDENYKALTYELSLTGAYSLASSYQSFLDHIVVSQELEEEYIANSIAIHKEFLGSIDNYANTTSDHLPVMARFELVTSDPEQEEETPTGIADATKGQFSVYPNPVEQYVRLALPARVKGFQNVALVAYGLDGRALLAAKGSLEQVGQVLNAKAATLKQGMYILKVEAGKEVFVTRMLKK</sequence>
<dbReference type="Gene3D" id="3.60.10.10">
    <property type="entry name" value="Endonuclease/exonuclease/phosphatase"/>
    <property type="match status" value="1"/>
</dbReference>
<dbReference type="Pfam" id="PF03372">
    <property type="entry name" value="Exo_endo_phos"/>
    <property type="match status" value="1"/>
</dbReference>